<evidence type="ECO:0000313" key="3">
    <source>
        <dbReference type="RefSeq" id="XP_031560757.1"/>
    </source>
</evidence>
<dbReference type="Proteomes" id="UP000515163">
    <property type="component" value="Unplaced"/>
</dbReference>
<gene>
    <name evidence="3" type="primary">LOC116296800</name>
</gene>
<organism evidence="2 3">
    <name type="scientific">Actinia tenebrosa</name>
    <name type="common">Australian red waratah sea anemone</name>
    <dbReference type="NCBI Taxonomy" id="6105"/>
    <lineage>
        <taxon>Eukaryota</taxon>
        <taxon>Metazoa</taxon>
        <taxon>Cnidaria</taxon>
        <taxon>Anthozoa</taxon>
        <taxon>Hexacorallia</taxon>
        <taxon>Actiniaria</taxon>
        <taxon>Actiniidae</taxon>
        <taxon>Actinia</taxon>
    </lineage>
</organism>
<dbReference type="AlphaFoldDB" id="A0A6P8I6U8"/>
<evidence type="ECO:0000313" key="2">
    <source>
        <dbReference type="Proteomes" id="UP000515163"/>
    </source>
</evidence>
<protein>
    <submittedName>
        <fullName evidence="3">Uncharacterized protein LOC116296800</fullName>
    </submittedName>
</protein>
<feature type="domain" description="Tox-ART-HYD1" evidence="1">
    <location>
        <begin position="78"/>
        <end position="159"/>
    </location>
</feature>
<keyword evidence="2" id="KW-1185">Reference proteome</keyword>
<dbReference type="Pfam" id="PF15633">
    <property type="entry name" value="Tox-ART-HYD1"/>
    <property type="match status" value="1"/>
</dbReference>
<dbReference type="InterPro" id="IPR028920">
    <property type="entry name" value="Tox-ART-HYD1_dom"/>
</dbReference>
<reference evidence="3" key="1">
    <citation type="submission" date="2025-08" db="UniProtKB">
        <authorList>
            <consortium name="RefSeq"/>
        </authorList>
    </citation>
    <scope>IDENTIFICATION</scope>
    <source>
        <tissue evidence="3">Tentacle</tissue>
    </source>
</reference>
<dbReference type="InParanoid" id="A0A6P8I6U8"/>
<accession>A0A6P8I6U8</accession>
<dbReference type="OrthoDB" id="436331at2759"/>
<dbReference type="GeneID" id="116296800"/>
<name>A0A6P8I6U8_ACTTE</name>
<sequence>AANVTRVINSDVQAGVMCSNFLVNVTTRATAFCTDCNLLTRNLDATFSAYEPYETTVKRKNTHKYISVESTEKVDTFYHYTDDKGAEGITRDKTIRPSTDPRDMMIGKGVYLTKKNPDKHSKEEILQNNYDSALLSTNPDRVKNFVKIDLPTSKVDKAPGSRDVYKYKGEDGLDLRNYCHEIIKRD</sequence>
<evidence type="ECO:0000259" key="1">
    <source>
        <dbReference type="Pfam" id="PF15633"/>
    </source>
</evidence>
<dbReference type="RefSeq" id="XP_031560757.1">
    <property type="nucleotide sequence ID" value="XM_031704897.1"/>
</dbReference>
<dbReference type="KEGG" id="aten:116296800"/>
<feature type="non-terminal residue" evidence="3">
    <location>
        <position position="1"/>
    </location>
</feature>
<proteinExistence type="predicted"/>